<dbReference type="Proteomes" id="UP001152799">
    <property type="component" value="Chromosome 4"/>
</dbReference>
<gene>
    <name evidence="4" type="ORF">CEUTPL_LOCUS8102</name>
</gene>
<keyword evidence="5" id="KW-1185">Reference proteome</keyword>
<proteinExistence type="predicted"/>
<dbReference type="EMBL" id="OU892280">
    <property type="protein sequence ID" value="CAG9767541.1"/>
    <property type="molecule type" value="Genomic_DNA"/>
</dbReference>
<sequence length="705" mass="79553">MSLLTNLTPIYFAAFILFTEATVQVVPENCKVRTCGTGTVLFNPTDVRKTCWSQEELAILTARIILEDVIPDSKLITVECNEDVDDMVHYFKEVINTIRTKTAARKRHLMLFALTDLLGGFLHHAFLPMAKKAYYSGAVDYLYMEKLIQLYEEIKWFLRTNGQGWTKPMLVDSVVRVPIIEIASITADKNKSCHKVMFYEKEPISGKTKRSTLEKGIYFPLPFFDAKVRPTAIALPLKHFALRNIESKRASYIIVKYFILAEKCLREKNAKQEMVDTFHNNLYTWIEKDVLPKLSDEKFYAAFGGILRLQDTLKASGAKLGNKPCNTEEGEEEVGAVPGVGCNSRRNKLLLIAMLVVIVAWFTIGTCFICYRMKNTKDEDKDDYPDESFIKESSSMSSKWSSSKTNITCKCPESMTSGRSQEFSSTSEYDTKKSKRRRKPKGSPCVCPSSPAIIDTQHSMKVLPPIAEMSEQSQQFSKKLGSKQSFRKISFAEASSSDGGGKVCAPPWAQTNKTIPCPILSDKSIIYSGTSLSAKSNQTSSDNPSSKDNIQERSSRDNIQERSSRDNIQERSSRDNIQERSSKDNIQGRSSKHEFGGQPLANSTMMSDSARSSIQQKSSKERFSTPMKKVSHSDTPEQYNTAEQYLFEDEESKKPTNQDTMYYSYHAEACHSSMTGDYHRPNPKSPLIFGYDFQSTSSSELSDDD</sequence>
<evidence type="ECO:0000256" key="2">
    <source>
        <dbReference type="SAM" id="Phobius"/>
    </source>
</evidence>
<keyword evidence="3" id="KW-0732">Signal</keyword>
<evidence type="ECO:0000256" key="1">
    <source>
        <dbReference type="SAM" id="MobiDB-lite"/>
    </source>
</evidence>
<feature type="region of interest" description="Disordered" evidence="1">
    <location>
        <begin position="411"/>
        <end position="452"/>
    </location>
</feature>
<reference evidence="4" key="1">
    <citation type="submission" date="2022-01" db="EMBL/GenBank/DDBJ databases">
        <authorList>
            <person name="King R."/>
        </authorList>
    </citation>
    <scope>NUCLEOTIDE SEQUENCE</scope>
</reference>
<name>A0A9N9QP08_9CUCU</name>
<keyword evidence="2" id="KW-0472">Membrane</keyword>
<feature type="compositionally biased region" description="Polar residues" evidence="1">
    <location>
        <begin position="533"/>
        <end position="548"/>
    </location>
</feature>
<feature type="chain" id="PRO_5040227570" evidence="3">
    <location>
        <begin position="22"/>
        <end position="705"/>
    </location>
</feature>
<keyword evidence="2" id="KW-1133">Transmembrane helix</keyword>
<protein>
    <submittedName>
        <fullName evidence="4">Uncharacterized protein</fullName>
    </submittedName>
</protein>
<feature type="signal peptide" evidence="3">
    <location>
        <begin position="1"/>
        <end position="21"/>
    </location>
</feature>
<dbReference type="AlphaFoldDB" id="A0A9N9QP08"/>
<dbReference type="OrthoDB" id="6614503at2759"/>
<feature type="region of interest" description="Disordered" evidence="1">
    <location>
        <begin position="533"/>
        <end position="639"/>
    </location>
</feature>
<feature type="region of interest" description="Disordered" evidence="1">
    <location>
        <begin position="676"/>
        <end position="705"/>
    </location>
</feature>
<evidence type="ECO:0000313" key="4">
    <source>
        <dbReference type="EMBL" id="CAG9767541.1"/>
    </source>
</evidence>
<evidence type="ECO:0000313" key="5">
    <source>
        <dbReference type="Proteomes" id="UP001152799"/>
    </source>
</evidence>
<feature type="compositionally biased region" description="Polar residues" evidence="1">
    <location>
        <begin position="693"/>
        <end position="705"/>
    </location>
</feature>
<organism evidence="4 5">
    <name type="scientific">Ceutorhynchus assimilis</name>
    <name type="common">cabbage seed weevil</name>
    <dbReference type="NCBI Taxonomy" id="467358"/>
    <lineage>
        <taxon>Eukaryota</taxon>
        <taxon>Metazoa</taxon>
        <taxon>Ecdysozoa</taxon>
        <taxon>Arthropoda</taxon>
        <taxon>Hexapoda</taxon>
        <taxon>Insecta</taxon>
        <taxon>Pterygota</taxon>
        <taxon>Neoptera</taxon>
        <taxon>Endopterygota</taxon>
        <taxon>Coleoptera</taxon>
        <taxon>Polyphaga</taxon>
        <taxon>Cucujiformia</taxon>
        <taxon>Curculionidae</taxon>
        <taxon>Ceutorhynchinae</taxon>
        <taxon>Ceutorhynchus</taxon>
    </lineage>
</organism>
<feature type="compositionally biased region" description="Basic and acidic residues" evidence="1">
    <location>
        <begin position="549"/>
        <end position="583"/>
    </location>
</feature>
<feature type="transmembrane region" description="Helical" evidence="2">
    <location>
        <begin position="349"/>
        <end position="371"/>
    </location>
</feature>
<evidence type="ECO:0000256" key="3">
    <source>
        <dbReference type="SAM" id="SignalP"/>
    </source>
</evidence>
<feature type="compositionally biased region" description="Polar residues" evidence="1">
    <location>
        <begin position="600"/>
        <end position="617"/>
    </location>
</feature>
<feature type="compositionally biased region" description="Polar residues" evidence="1">
    <location>
        <begin position="414"/>
        <end position="428"/>
    </location>
</feature>
<accession>A0A9N9QP08</accession>
<keyword evidence="2" id="KW-0812">Transmembrane</keyword>